<name>A0A2K2EZ16_9CLOT</name>
<evidence type="ECO:0000313" key="2">
    <source>
        <dbReference type="EMBL" id="PNT94640.1"/>
    </source>
</evidence>
<dbReference type="Proteomes" id="UP000236151">
    <property type="component" value="Unassembled WGS sequence"/>
</dbReference>
<dbReference type="Pfam" id="PF07833">
    <property type="entry name" value="Cu_amine_oxidN1"/>
    <property type="match status" value="1"/>
</dbReference>
<keyword evidence="3" id="KW-1185">Reference proteome</keyword>
<gene>
    <name evidence="2" type="ORF">CDQ84_18600</name>
</gene>
<evidence type="ECO:0000313" key="3">
    <source>
        <dbReference type="Proteomes" id="UP000236151"/>
    </source>
</evidence>
<proteinExistence type="predicted"/>
<dbReference type="OrthoDB" id="9785345at2"/>
<dbReference type="InterPro" id="IPR012854">
    <property type="entry name" value="Cu_amine_oxidase-like_N"/>
</dbReference>
<dbReference type="EMBL" id="NIOJ01000097">
    <property type="protein sequence ID" value="PNT94640.1"/>
    <property type="molecule type" value="Genomic_DNA"/>
</dbReference>
<sequence length="298" mass="33946">MKLNKKIMIILFTLLLTGLQVIDVESAEAKDQASTVNSFCISLKPDSKDILLNGEPRTIENAPFIQDGIVYVPLRETVELVNGMVKYFPKDKRIIIALKNDKNYVYITEIWVGDTRVRSGGYYEVPVSSNRKNKVPIIKNGVVYIPVEYFSCIGFGTNINPGERIILTTIVDESKIGDFALGQDFNLLSDDIKNRFKPTGKIDYEYNNYKQEVYSDGDIELSLGIYSKPPYDGWKEARKIQKIVLLNDKYQTLRGLKVGDSVEKYMDLYDGDSLMNHFSVETSDGRISKVIFKRLFVD</sequence>
<accession>A0A2K2EZ16</accession>
<dbReference type="RefSeq" id="WP_103083223.1">
    <property type="nucleotide sequence ID" value="NZ_NIOJ01000097.1"/>
</dbReference>
<comment type="caution">
    <text evidence="2">The sequence shown here is derived from an EMBL/GenBank/DDBJ whole genome shotgun (WGS) entry which is preliminary data.</text>
</comment>
<protein>
    <recommendedName>
        <fullName evidence="1">Copper amine oxidase-like N-terminal domain-containing protein</fullName>
    </recommendedName>
</protein>
<reference evidence="2 3" key="1">
    <citation type="submission" date="2017-06" db="EMBL/GenBank/DDBJ databases">
        <title>Investigating the central metabolism of Clostridium thermosuccinogenes.</title>
        <authorList>
            <person name="Koendjbiharie J.G."/>
            <person name="van Kranenburg R."/>
        </authorList>
    </citation>
    <scope>NUCLEOTIDE SEQUENCE [LARGE SCALE GENOMIC DNA]</scope>
    <source>
        <strain evidence="2 3">DSM 5806</strain>
    </source>
</reference>
<dbReference type="SUPFAM" id="SSF55383">
    <property type="entry name" value="Copper amine oxidase, domain N"/>
    <property type="match status" value="1"/>
</dbReference>
<dbReference type="Gene3D" id="3.30.457.10">
    <property type="entry name" value="Copper amine oxidase-like, N-terminal domain"/>
    <property type="match status" value="1"/>
</dbReference>
<organism evidence="2 3">
    <name type="scientific">Clostridium thermosuccinogenes</name>
    <dbReference type="NCBI Taxonomy" id="84032"/>
    <lineage>
        <taxon>Bacteria</taxon>
        <taxon>Bacillati</taxon>
        <taxon>Bacillota</taxon>
        <taxon>Clostridia</taxon>
        <taxon>Eubacteriales</taxon>
        <taxon>Clostridiaceae</taxon>
        <taxon>Clostridium</taxon>
    </lineage>
</organism>
<dbReference type="AlphaFoldDB" id="A0A2K2EZ16"/>
<feature type="domain" description="Copper amine oxidase-like N-terminal" evidence="1">
    <location>
        <begin position="52"/>
        <end position="159"/>
    </location>
</feature>
<evidence type="ECO:0000259" key="1">
    <source>
        <dbReference type="Pfam" id="PF07833"/>
    </source>
</evidence>
<dbReference type="InterPro" id="IPR036582">
    <property type="entry name" value="Mao_N_sf"/>
</dbReference>